<reference evidence="3" key="1">
    <citation type="journal article" date="2022" name="J Environ Chem Eng">
        <title>Biodegradation of petroleum oil using a constructed nonpathogenic and heavy metal-tolerant bacterial consortium isolated from marine sponges.</title>
        <authorList>
            <person name="Dechsakulwatana C."/>
            <person name="Rungsihiranrut A."/>
            <person name="Muangchinda C."/>
            <person name="Ningthoujam R."/>
            <person name="Klankeo P."/>
            <person name="Pinyakong O."/>
        </authorList>
    </citation>
    <scope>NUCLEOTIDE SEQUENCE [LARGE SCALE GENOMIC DNA]</scope>
    <source>
        <strain evidence="3">MO2-4</strain>
    </source>
</reference>
<keyword evidence="1" id="KW-0472">Membrane</keyword>
<dbReference type="EMBL" id="JAPTHD010000022">
    <property type="protein sequence ID" value="MDV5825810.1"/>
    <property type="molecule type" value="Genomic_DNA"/>
</dbReference>
<comment type="caution">
    <text evidence="2">The sequence shown here is derived from an EMBL/GenBank/DDBJ whole genome shotgun (WGS) entry which is preliminary data.</text>
</comment>
<name>A0ABU4A212_9SPHN</name>
<keyword evidence="1" id="KW-0812">Transmembrane</keyword>
<protein>
    <recommendedName>
        <fullName evidence="4">DUF3426 domain-containing protein</fullName>
    </recommendedName>
</protein>
<organism evidence="2 3">
    <name type="scientific">Sphingobium naphthae</name>
    <dbReference type="NCBI Taxonomy" id="1886786"/>
    <lineage>
        <taxon>Bacteria</taxon>
        <taxon>Pseudomonadati</taxon>
        <taxon>Pseudomonadota</taxon>
        <taxon>Alphaproteobacteria</taxon>
        <taxon>Sphingomonadales</taxon>
        <taxon>Sphingomonadaceae</taxon>
        <taxon>Sphingobium</taxon>
    </lineage>
</organism>
<evidence type="ECO:0008006" key="4">
    <source>
        <dbReference type="Google" id="ProtNLM"/>
    </source>
</evidence>
<proteinExistence type="predicted"/>
<keyword evidence="3" id="KW-1185">Reference proteome</keyword>
<evidence type="ECO:0000256" key="1">
    <source>
        <dbReference type="SAM" id="Phobius"/>
    </source>
</evidence>
<keyword evidence="1" id="KW-1133">Transmembrane helix</keyword>
<sequence>MNDRDNDMLGWIGAGTAFALMMQVAPFRWAVYVLMLWLADMAAQDWMSEHQLRPGDPAVEWRLDREEAQSDMGAAQQLYSVGGWVQNRGSEALESAVLKGRLYECASPDDPIGRCVPEAESRDLLTLDLKPGFRTHFTVYPSFRGAGGPNPRVTWTLADVVADRDWDLD</sequence>
<evidence type="ECO:0000313" key="3">
    <source>
        <dbReference type="Proteomes" id="UP001185984"/>
    </source>
</evidence>
<accession>A0ABU4A212</accession>
<gene>
    <name evidence="2" type="ORF">O0R41_19580</name>
</gene>
<dbReference type="RefSeq" id="WP_317518115.1">
    <property type="nucleotide sequence ID" value="NZ_JAPTHD010000022.1"/>
</dbReference>
<evidence type="ECO:0000313" key="2">
    <source>
        <dbReference type="EMBL" id="MDV5825810.1"/>
    </source>
</evidence>
<dbReference type="Proteomes" id="UP001185984">
    <property type="component" value="Unassembled WGS sequence"/>
</dbReference>
<feature type="transmembrane region" description="Helical" evidence="1">
    <location>
        <begin position="12"/>
        <end position="38"/>
    </location>
</feature>